<dbReference type="InterPro" id="IPR011051">
    <property type="entry name" value="RmlC_Cupin_sf"/>
</dbReference>
<sequence length="135" mass="15268">MPKPEREFFVADSEDVVHTGDKEWERVLAHDPDTGDATKVNDSEGEPGHSPTSRSHPQILCYGPNYHQSDEPRVHGYWEEVLILEGRLFDRTLNRWIGPGEYACRPPGMLHGPYSTGDEGVKQFVNIRYPPAKPA</sequence>
<evidence type="ECO:0000256" key="1">
    <source>
        <dbReference type="SAM" id="MobiDB-lite"/>
    </source>
</evidence>
<comment type="caution">
    <text evidence="2">The sequence shown here is derived from an EMBL/GenBank/DDBJ whole genome shotgun (WGS) entry which is preliminary data.</text>
</comment>
<dbReference type="Gene3D" id="2.60.120.10">
    <property type="entry name" value="Jelly Rolls"/>
    <property type="match status" value="1"/>
</dbReference>
<dbReference type="OrthoDB" id="9970537at2759"/>
<dbReference type="AlphaFoldDB" id="A0A427YSX7"/>
<name>A0A427YSX7_9TREE</name>
<evidence type="ECO:0000313" key="3">
    <source>
        <dbReference type="Proteomes" id="UP000279259"/>
    </source>
</evidence>
<evidence type="ECO:0000313" key="2">
    <source>
        <dbReference type="EMBL" id="RSH94243.1"/>
    </source>
</evidence>
<proteinExistence type="predicted"/>
<dbReference type="SUPFAM" id="SSF51182">
    <property type="entry name" value="RmlC-like cupins"/>
    <property type="match status" value="1"/>
</dbReference>
<feature type="region of interest" description="Disordered" evidence="1">
    <location>
        <begin position="26"/>
        <end position="58"/>
    </location>
</feature>
<keyword evidence="3" id="KW-1185">Reference proteome</keyword>
<organism evidence="2 3">
    <name type="scientific">Saitozyma podzolica</name>
    <dbReference type="NCBI Taxonomy" id="1890683"/>
    <lineage>
        <taxon>Eukaryota</taxon>
        <taxon>Fungi</taxon>
        <taxon>Dikarya</taxon>
        <taxon>Basidiomycota</taxon>
        <taxon>Agaricomycotina</taxon>
        <taxon>Tremellomycetes</taxon>
        <taxon>Tremellales</taxon>
        <taxon>Trimorphomycetaceae</taxon>
        <taxon>Saitozyma</taxon>
    </lineage>
</organism>
<dbReference type="EMBL" id="RSCD01000002">
    <property type="protein sequence ID" value="RSH94243.1"/>
    <property type="molecule type" value="Genomic_DNA"/>
</dbReference>
<gene>
    <name evidence="2" type="ORF">EHS25_004046</name>
</gene>
<protein>
    <recommendedName>
        <fullName evidence="4">ChrR-like cupin domain-containing protein</fullName>
    </recommendedName>
</protein>
<dbReference type="InterPro" id="IPR014710">
    <property type="entry name" value="RmlC-like_jellyroll"/>
</dbReference>
<accession>A0A427YSX7</accession>
<dbReference type="Proteomes" id="UP000279259">
    <property type="component" value="Unassembled WGS sequence"/>
</dbReference>
<evidence type="ECO:0008006" key="4">
    <source>
        <dbReference type="Google" id="ProtNLM"/>
    </source>
</evidence>
<reference evidence="2 3" key="1">
    <citation type="submission" date="2018-11" db="EMBL/GenBank/DDBJ databases">
        <title>Genome sequence of Saitozyma podzolica DSM 27192.</title>
        <authorList>
            <person name="Aliyu H."/>
            <person name="Gorte O."/>
            <person name="Ochsenreither K."/>
        </authorList>
    </citation>
    <scope>NUCLEOTIDE SEQUENCE [LARGE SCALE GENOMIC DNA]</scope>
    <source>
        <strain evidence="2 3">DSM 27192</strain>
    </source>
</reference>